<dbReference type="InterPro" id="IPR003797">
    <property type="entry name" value="DegV"/>
</dbReference>
<dbReference type="EMBL" id="BARV01000962">
    <property type="protein sequence ID" value="GAH90725.1"/>
    <property type="molecule type" value="Genomic_DNA"/>
</dbReference>
<organism evidence="2">
    <name type="scientific">marine sediment metagenome</name>
    <dbReference type="NCBI Taxonomy" id="412755"/>
    <lineage>
        <taxon>unclassified sequences</taxon>
        <taxon>metagenomes</taxon>
        <taxon>ecological metagenomes</taxon>
    </lineage>
</organism>
<name>X1KAR3_9ZZZZ</name>
<reference evidence="2" key="1">
    <citation type="journal article" date="2014" name="Front. Microbiol.">
        <title>High frequency of phylogenetically diverse reductive dehalogenase-homologous genes in deep subseafloor sedimentary metagenomes.</title>
        <authorList>
            <person name="Kawai M."/>
            <person name="Futagami T."/>
            <person name="Toyoda A."/>
            <person name="Takaki Y."/>
            <person name="Nishi S."/>
            <person name="Hori S."/>
            <person name="Arai W."/>
            <person name="Tsubouchi T."/>
            <person name="Morono Y."/>
            <person name="Uchiyama I."/>
            <person name="Ito T."/>
            <person name="Fujiyama A."/>
            <person name="Inagaki F."/>
            <person name="Takami H."/>
        </authorList>
    </citation>
    <scope>NUCLEOTIDE SEQUENCE</scope>
    <source>
        <strain evidence="2">Expedition CK06-06</strain>
    </source>
</reference>
<gene>
    <name evidence="2" type="ORF">S06H3_03072</name>
</gene>
<accession>X1KAR3</accession>
<dbReference type="GO" id="GO:0008289">
    <property type="term" value="F:lipid binding"/>
    <property type="evidence" value="ECO:0007669"/>
    <property type="project" value="UniProtKB-KW"/>
</dbReference>
<dbReference type="PANTHER" id="PTHR33434:SF2">
    <property type="entry name" value="FATTY ACID-BINDING PROTEIN TM_1468"/>
    <property type="match status" value="1"/>
</dbReference>
<evidence type="ECO:0008006" key="3">
    <source>
        <dbReference type="Google" id="ProtNLM"/>
    </source>
</evidence>
<keyword evidence="1" id="KW-0446">Lipid-binding</keyword>
<dbReference type="AlphaFoldDB" id="X1KAR3"/>
<dbReference type="InterPro" id="IPR050270">
    <property type="entry name" value="DegV_domain_contain"/>
</dbReference>
<dbReference type="Gene3D" id="3.40.50.10170">
    <property type="match status" value="1"/>
</dbReference>
<comment type="caution">
    <text evidence="2">The sequence shown here is derived from an EMBL/GenBank/DDBJ whole genome shotgun (WGS) entry which is preliminary data.</text>
</comment>
<proteinExistence type="predicted"/>
<dbReference type="PANTHER" id="PTHR33434">
    <property type="entry name" value="DEGV DOMAIN-CONTAINING PROTEIN DR_1986-RELATED"/>
    <property type="match status" value="1"/>
</dbReference>
<dbReference type="NCBIfam" id="TIGR00762">
    <property type="entry name" value="DegV"/>
    <property type="match status" value="1"/>
</dbReference>
<dbReference type="PROSITE" id="PS51482">
    <property type="entry name" value="DEGV"/>
    <property type="match status" value="1"/>
</dbReference>
<evidence type="ECO:0000256" key="1">
    <source>
        <dbReference type="ARBA" id="ARBA00023121"/>
    </source>
</evidence>
<sequence>MGVKIVTDSLSDITSDIAQGLGITVVPLTVSFGKESFLDRITMTTDEFYYRLTHDPIWPTTTQPPPGDFINVYNKLAEETDEILVITLSTKLSGTYQSALNAKSLVEKKCRIEVIDSLTVAISTVFVPHSEQDHSVAILTSSSLFYIFSGAVIPIR</sequence>
<protein>
    <recommendedName>
        <fullName evidence="3">DegV family protein</fullName>
    </recommendedName>
</protein>
<dbReference type="SUPFAM" id="SSF82549">
    <property type="entry name" value="DAK1/DegV-like"/>
    <property type="match status" value="1"/>
</dbReference>
<dbReference type="Pfam" id="PF02645">
    <property type="entry name" value="DegV"/>
    <property type="match status" value="1"/>
</dbReference>
<evidence type="ECO:0000313" key="2">
    <source>
        <dbReference type="EMBL" id="GAH90725.1"/>
    </source>
</evidence>